<dbReference type="EMBL" id="VTPC01090994">
    <property type="protein sequence ID" value="KAF2880257.1"/>
    <property type="molecule type" value="Genomic_DNA"/>
</dbReference>
<evidence type="ECO:0000313" key="7">
    <source>
        <dbReference type="EMBL" id="KAF2880257.1"/>
    </source>
</evidence>
<protein>
    <recommendedName>
        <fullName evidence="6">Dehydrogenase E1 component domain-containing protein</fullName>
    </recommendedName>
</protein>
<evidence type="ECO:0000313" key="8">
    <source>
        <dbReference type="Proteomes" id="UP000801492"/>
    </source>
</evidence>
<organism evidence="7 8">
    <name type="scientific">Ignelater luminosus</name>
    <name type="common">Cucubano</name>
    <name type="synonym">Pyrophorus luminosus</name>
    <dbReference type="NCBI Taxonomy" id="2038154"/>
    <lineage>
        <taxon>Eukaryota</taxon>
        <taxon>Metazoa</taxon>
        <taxon>Ecdysozoa</taxon>
        <taxon>Arthropoda</taxon>
        <taxon>Hexapoda</taxon>
        <taxon>Insecta</taxon>
        <taxon>Pterygota</taxon>
        <taxon>Neoptera</taxon>
        <taxon>Endopterygota</taxon>
        <taxon>Coleoptera</taxon>
        <taxon>Polyphaga</taxon>
        <taxon>Elateriformia</taxon>
        <taxon>Elateroidea</taxon>
        <taxon>Elateridae</taxon>
        <taxon>Agrypninae</taxon>
        <taxon>Pyrophorini</taxon>
        <taxon>Ignelater</taxon>
    </lineage>
</organism>
<keyword evidence="8" id="KW-1185">Reference proteome</keyword>
<evidence type="ECO:0000256" key="4">
    <source>
        <dbReference type="ARBA" id="ARBA00023052"/>
    </source>
</evidence>
<dbReference type="InterPro" id="IPR029061">
    <property type="entry name" value="THDP-binding"/>
</dbReference>
<name>A0A8K0FXL7_IGNLU</name>
<dbReference type="GO" id="GO:0006086">
    <property type="term" value="P:pyruvate decarboxylation to acetyl-CoA"/>
    <property type="evidence" value="ECO:0007669"/>
    <property type="project" value="TreeGrafter"/>
</dbReference>
<evidence type="ECO:0000259" key="6">
    <source>
        <dbReference type="Pfam" id="PF00676"/>
    </source>
</evidence>
<dbReference type="GO" id="GO:0004739">
    <property type="term" value="F:pyruvate dehydrogenase (acetyl-transferring) activity"/>
    <property type="evidence" value="ECO:0007669"/>
    <property type="project" value="TreeGrafter"/>
</dbReference>
<dbReference type="PANTHER" id="PTHR11516:SF60">
    <property type="entry name" value="PYRUVATE DEHYDROGENASE E1 COMPONENT SUBUNIT ALPHA"/>
    <property type="match status" value="1"/>
</dbReference>
<evidence type="ECO:0000256" key="3">
    <source>
        <dbReference type="ARBA" id="ARBA00023002"/>
    </source>
</evidence>
<dbReference type="Gene3D" id="3.40.50.970">
    <property type="match status" value="1"/>
</dbReference>
<dbReference type="SUPFAM" id="SSF52518">
    <property type="entry name" value="Thiamin diphosphate-binding fold (THDP-binding)"/>
    <property type="match status" value="1"/>
</dbReference>
<sequence>MAKIWNLPCLFLCENNHYAMGTSLIRGAGSSDFYRRGDYIPGIWVDGMDVLSVREAAKYALEHCASGKGPLVMELNTYRFVGHSMSDPDTTYRTRDEVKQERQAHDPIKAFKEQMIKAQLATEEDFKKIDDKVTKDVDAAAALATKDNDLPLSDLTYDIYKNNIDKQMRGVDPWSPWKTDNRPQEERPCTNIKSENVKK</sequence>
<accession>A0A8K0FXL7</accession>
<keyword evidence="3" id="KW-0560">Oxidoreductase</keyword>
<reference evidence="7" key="1">
    <citation type="submission" date="2019-08" db="EMBL/GenBank/DDBJ databases">
        <title>The genome of the North American firefly Photinus pyralis.</title>
        <authorList>
            <consortium name="Photinus pyralis genome working group"/>
            <person name="Fallon T.R."/>
            <person name="Sander Lower S.E."/>
            <person name="Weng J.-K."/>
        </authorList>
    </citation>
    <scope>NUCLEOTIDE SEQUENCE</scope>
    <source>
        <strain evidence="7">TRF0915ILg1</strain>
        <tissue evidence="7">Whole body</tissue>
    </source>
</reference>
<dbReference type="PANTHER" id="PTHR11516">
    <property type="entry name" value="PYRUVATE DEHYDROGENASE E1 COMPONENT, ALPHA SUBUNIT BACTERIAL AND ORGANELLAR"/>
    <property type="match status" value="1"/>
</dbReference>
<feature type="region of interest" description="Disordered" evidence="5">
    <location>
        <begin position="169"/>
        <end position="199"/>
    </location>
</feature>
<gene>
    <name evidence="7" type="ORF">ILUMI_25919</name>
</gene>
<keyword evidence="4" id="KW-0786">Thiamine pyrophosphate</keyword>
<dbReference type="InterPro" id="IPR001017">
    <property type="entry name" value="DH_E1"/>
</dbReference>
<evidence type="ECO:0000256" key="1">
    <source>
        <dbReference type="ARBA" id="ARBA00001964"/>
    </source>
</evidence>
<dbReference type="InterPro" id="IPR050642">
    <property type="entry name" value="PDH_E1_Alpha_Subunit"/>
</dbReference>
<feature type="compositionally biased region" description="Basic and acidic residues" evidence="5">
    <location>
        <begin position="179"/>
        <end position="188"/>
    </location>
</feature>
<keyword evidence="2" id="KW-0809">Transit peptide</keyword>
<feature type="domain" description="Dehydrogenase E1 component" evidence="6">
    <location>
        <begin position="1"/>
        <end position="149"/>
    </location>
</feature>
<evidence type="ECO:0000256" key="5">
    <source>
        <dbReference type="SAM" id="MobiDB-lite"/>
    </source>
</evidence>
<dbReference type="OrthoDB" id="10256198at2759"/>
<proteinExistence type="predicted"/>
<comment type="caution">
    <text evidence="7">The sequence shown here is derived from an EMBL/GenBank/DDBJ whole genome shotgun (WGS) entry which is preliminary data.</text>
</comment>
<evidence type="ECO:0000256" key="2">
    <source>
        <dbReference type="ARBA" id="ARBA00022946"/>
    </source>
</evidence>
<dbReference type="Pfam" id="PF00676">
    <property type="entry name" value="E1_dh"/>
    <property type="match status" value="1"/>
</dbReference>
<comment type="cofactor">
    <cofactor evidence="1">
        <name>thiamine diphosphate</name>
        <dbReference type="ChEBI" id="CHEBI:58937"/>
    </cofactor>
</comment>
<dbReference type="Proteomes" id="UP000801492">
    <property type="component" value="Unassembled WGS sequence"/>
</dbReference>
<dbReference type="AlphaFoldDB" id="A0A8K0FXL7"/>